<comment type="caution">
    <text evidence="5">The sequence shown here is derived from an EMBL/GenBank/DDBJ whole genome shotgun (WGS) entry which is preliminary data.</text>
</comment>
<gene>
    <name evidence="5" type="ORF">J2851_005274</name>
</gene>
<dbReference type="GO" id="GO:0016740">
    <property type="term" value="F:transferase activity"/>
    <property type="evidence" value="ECO:0007669"/>
    <property type="project" value="UniProtKB-KW"/>
</dbReference>
<dbReference type="InterPro" id="IPR005532">
    <property type="entry name" value="SUMF_dom"/>
</dbReference>
<dbReference type="Gene3D" id="1.10.510.10">
    <property type="entry name" value="Transferase(Phosphotransferase) domain 1"/>
    <property type="match status" value="1"/>
</dbReference>
<feature type="domain" description="Protein kinase" evidence="4">
    <location>
        <begin position="24"/>
        <end position="292"/>
    </location>
</feature>
<evidence type="ECO:0000256" key="2">
    <source>
        <dbReference type="ARBA" id="ARBA00022840"/>
    </source>
</evidence>
<dbReference type="InterPro" id="IPR051043">
    <property type="entry name" value="Sulfatase_Mod_Factor_Kinase"/>
</dbReference>
<dbReference type="Gene3D" id="3.30.200.20">
    <property type="entry name" value="Phosphorylase Kinase, domain 1"/>
    <property type="match status" value="1"/>
</dbReference>
<dbReference type="Proteomes" id="UP000781958">
    <property type="component" value="Unassembled WGS sequence"/>
</dbReference>
<keyword evidence="1 3" id="KW-0547">Nucleotide-binding</keyword>
<evidence type="ECO:0000313" key="6">
    <source>
        <dbReference type="Proteomes" id="UP000781958"/>
    </source>
</evidence>
<evidence type="ECO:0000259" key="4">
    <source>
        <dbReference type="PROSITE" id="PS50011"/>
    </source>
</evidence>
<accession>A0ABS4SSC9</accession>
<dbReference type="PANTHER" id="PTHR23150">
    <property type="entry name" value="SULFATASE MODIFYING FACTOR 1, 2"/>
    <property type="match status" value="1"/>
</dbReference>
<dbReference type="PROSITE" id="PS00108">
    <property type="entry name" value="PROTEIN_KINASE_ST"/>
    <property type="match status" value="1"/>
</dbReference>
<dbReference type="InterPro" id="IPR017441">
    <property type="entry name" value="Protein_kinase_ATP_BS"/>
</dbReference>
<protein>
    <submittedName>
        <fullName evidence="5">Formylglycine-generating enzyme required for sulfatase activity/tRNA A-37 threonylcarbamoyl transferase component Bud32</fullName>
    </submittedName>
</protein>
<dbReference type="InterPro" id="IPR008271">
    <property type="entry name" value="Ser/Thr_kinase_AS"/>
</dbReference>
<dbReference type="CDD" id="cd14014">
    <property type="entry name" value="STKc_PknB_like"/>
    <property type="match status" value="1"/>
</dbReference>
<dbReference type="Pfam" id="PF03781">
    <property type="entry name" value="FGE-sulfatase"/>
    <property type="match status" value="1"/>
</dbReference>
<evidence type="ECO:0000256" key="3">
    <source>
        <dbReference type="PROSITE-ProRule" id="PRU10141"/>
    </source>
</evidence>
<dbReference type="InterPro" id="IPR042095">
    <property type="entry name" value="SUMF_sf"/>
</dbReference>
<keyword evidence="6" id="KW-1185">Reference proteome</keyword>
<dbReference type="EMBL" id="JAGINP010000022">
    <property type="protein sequence ID" value="MBP2295464.1"/>
    <property type="molecule type" value="Genomic_DNA"/>
</dbReference>
<reference evidence="5 6" key="1">
    <citation type="submission" date="2021-03" db="EMBL/GenBank/DDBJ databases">
        <title>Genomic Encyclopedia of Type Strains, Phase III (KMG-III): the genomes of soil and plant-associated and newly described type strains.</title>
        <authorList>
            <person name="Whitman W."/>
        </authorList>
    </citation>
    <scope>NUCLEOTIDE SEQUENCE [LARGE SCALE GENOMIC DNA]</scope>
    <source>
        <strain evidence="5 6">IMMIB AFH-6</strain>
    </source>
</reference>
<dbReference type="InterPro" id="IPR011009">
    <property type="entry name" value="Kinase-like_dom_sf"/>
</dbReference>
<dbReference type="InterPro" id="IPR016187">
    <property type="entry name" value="CTDL_fold"/>
</dbReference>
<proteinExistence type="predicted"/>
<evidence type="ECO:0000313" key="5">
    <source>
        <dbReference type="EMBL" id="MBP2295464.1"/>
    </source>
</evidence>
<sequence>MTHPPFFTSAPADGPVLVSGSARFRDWRWLGEGGTSTVYKAYDDALGYDVAIKVLRADRLSDPEQRRMLLPSLSAEVVISRRLRHPNICSVHDLYEGEKGVGVVMDIVEGSELRDWMKSNANALLDTAPQRLDLLRTLTQTLAVAHREIVHRDLKPENVVLRNDNVREPVIMDFGFALLGKASADSMVWLSFRYAAPEQYLAPQAVDRRADLWALGVMAYELFAGEVPPNSLKDVKQTGRVPRIPIDEIEPPSRRNAAVPPALDRIILRLMEYEPDRRFQTAGEVLAALDTVRLVEKGWVGQGARTDGRRSRAIRVEGGDYNVGSNAGSKARKNEGTGRRVRVTPFLIDPYPVTHADYEAFAKTTGHALPPLPHRNTGNFASHPVVGITHAEATAYARWAGGFLPTEVQWECAARGGVPLVEYPWGSDPPGPAVANIDGAARNTTPVGSFPLGMNPLGIGDLCGNVWEWCRDIYDPDFLRAIPKDVVDPVNDGPVGPRVLRGGSFESLSVQGRCAFRNWAAPDERRWDFGFRVAYAADDDGNPTA</sequence>
<dbReference type="PROSITE" id="PS00107">
    <property type="entry name" value="PROTEIN_KINASE_ATP"/>
    <property type="match status" value="1"/>
</dbReference>
<dbReference type="Pfam" id="PF00069">
    <property type="entry name" value="Pkinase"/>
    <property type="match status" value="1"/>
</dbReference>
<dbReference type="SUPFAM" id="SSF56436">
    <property type="entry name" value="C-type lectin-like"/>
    <property type="match status" value="1"/>
</dbReference>
<dbReference type="PROSITE" id="PS50011">
    <property type="entry name" value="PROTEIN_KINASE_DOM"/>
    <property type="match status" value="1"/>
</dbReference>
<dbReference type="RefSeq" id="WP_209769978.1">
    <property type="nucleotide sequence ID" value="NZ_JAGINP010000022.1"/>
</dbReference>
<dbReference type="PANTHER" id="PTHR23150:SF19">
    <property type="entry name" value="FORMYLGLYCINE-GENERATING ENZYME"/>
    <property type="match status" value="1"/>
</dbReference>
<feature type="binding site" evidence="3">
    <location>
        <position position="53"/>
    </location>
    <ligand>
        <name>ATP</name>
        <dbReference type="ChEBI" id="CHEBI:30616"/>
    </ligand>
</feature>
<dbReference type="SUPFAM" id="SSF56112">
    <property type="entry name" value="Protein kinase-like (PK-like)"/>
    <property type="match status" value="1"/>
</dbReference>
<dbReference type="Gene3D" id="3.90.1580.10">
    <property type="entry name" value="paralog of FGE (formylglycine-generating enzyme)"/>
    <property type="match status" value="1"/>
</dbReference>
<dbReference type="InterPro" id="IPR000719">
    <property type="entry name" value="Prot_kinase_dom"/>
</dbReference>
<keyword evidence="2 3" id="KW-0067">ATP-binding</keyword>
<organism evidence="5 6">
    <name type="scientific">Azospirillum rugosum</name>
    <dbReference type="NCBI Taxonomy" id="416170"/>
    <lineage>
        <taxon>Bacteria</taxon>
        <taxon>Pseudomonadati</taxon>
        <taxon>Pseudomonadota</taxon>
        <taxon>Alphaproteobacteria</taxon>
        <taxon>Rhodospirillales</taxon>
        <taxon>Azospirillaceae</taxon>
        <taxon>Azospirillum</taxon>
    </lineage>
</organism>
<evidence type="ECO:0000256" key="1">
    <source>
        <dbReference type="ARBA" id="ARBA00022741"/>
    </source>
</evidence>
<keyword evidence="5" id="KW-0808">Transferase</keyword>
<dbReference type="SMART" id="SM00220">
    <property type="entry name" value="S_TKc"/>
    <property type="match status" value="1"/>
</dbReference>
<name>A0ABS4SSC9_9PROT</name>